<gene>
    <name evidence="3" type="ORF">G3A44_21985</name>
</gene>
<dbReference type="CDD" id="cd14789">
    <property type="entry name" value="Tiki"/>
    <property type="match status" value="1"/>
</dbReference>
<evidence type="ECO:0000256" key="1">
    <source>
        <dbReference type="SAM" id="MobiDB-lite"/>
    </source>
</evidence>
<comment type="caution">
    <text evidence="3">The sequence shown here is derived from an EMBL/GenBank/DDBJ whole genome shotgun (WGS) entry which is preliminary data.</text>
</comment>
<evidence type="ECO:0000313" key="3">
    <source>
        <dbReference type="EMBL" id="NDY93866.1"/>
    </source>
</evidence>
<dbReference type="Proteomes" id="UP000484255">
    <property type="component" value="Unassembled WGS sequence"/>
</dbReference>
<protein>
    <submittedName>
        <fullName evidence="3">TraB/GumN family protein</fullName>
    </submittedName>
</protein>
<dbReference type="Pfam" id="PF01963">
    <property type="entry name" value="TraB_PrgY_gumN"/>
    <property type="match status" value="1"/>
</dbReference>
<feature type="chain" id="PRO_5028962798" evidence="2">
    <location>
        <begin position="31"/>
        <end position="350"/>
    </location>
</feature>
<dbReference type="InterPro" id="IPR047111">
    <property type="entry name" value="YbaP-like"/>
</dbReference>
<evidence type="ECO:0000256" key="2">
    <source>
        <dbReference type="SAM" id="SignalP"/>
    </source>
</evidence>
<feature type="signal peptide" evidence="2">
    <location>
        <begin position="1"/>
        <end position="30"/>
    </location>
</feature>
<dbReference type="AlphaFoldDB" id="A0A7C9TPG1"/>
<reference evidence="3 4" key="1">
    <citation type="submission" date="2020-02" db="EMBL/GenBank/DDBJ databases">
        <title>Ideonella bacterium strain TBM-1.</title>
        <authorList>
            <person name="Chen W.-M."/>
        </authorList>
    </citation>
    <scope>NUCLEOTIDE SEQUENCE [LARGE SCALE GENOMIC DNA]</scope>
    <source>
        <strain evidence="3 4">TBM-1</strain>
    </source>
</reference>
<feature type="region of interest" description="Disordered" evidence="1">
    <location>
        <begin position="318"/>
        <end position="350"/>
    </location>
</feature>
<dbReference type="InterPro" id="IPR002816">
    <property type="entry name" value="TraB/PrgY/GumN_fam"/>
</dbReference>
<keyword evidence="2" id="KW-0732">Signal</keyword>
<evidence type="ECO:0000313" key="4">
    <source>
        <dbReference type="Proteomes" id="UP000484255"/>
    </source>
</evidence>
<dbReference type="PANTHER" id="PTHR40590:SF1">
    <property type="entry name" value="CYTOPLASMIC PROTEIN"/>
    <property type="match status" value="1"/>
</dbReference>
<accession>A0A7C9TPG1</accession>
<organism evidence="3 4">
    <name type="scientific">Ideonella livida</name>
    <dbReference type="NCBI Taxonomy" id="2707176"/>
    <lineage>
        <taxon>Bacteria</taxon>
        <taxon>Pseudomonadati</taxon>
        <taxon>Pseudomonadota</taxon>
        <taxon>Betaproteobacteria</taxon>
        <taxon>Burkholderiales</taxon>
        <taxon>Sphaerotilaceae</taxon>
        <taxon>Ideonella</taxon>
    </lineage>
</organism>
<sequence>MSAWRGLRGLGRLLLLLAAACWLPWRAAVAADCPPAPAPLDEAAQRALWRTAPDRGLLYRVDKDGRSSWLFGTLHVARPDWAVPGPQTRAALQAADRVALELDLTDPAVQRALLAVLRTPAGDPLPEALARRLDQAATGQCAGPELRALRPELQLVQLSLLQLRADGLDAAYGIDGFMAGLARGLGKRLVSLESAQQQARLLLQTDPAQRDAQLAEGLDELESGRGRRLGVRLAQAWAQADVDTLESYAQWCDCLDTPARRADMRRLLDDRNPAMAAQIDRMHRGGLRVFAAVGSLHLIGPQGLPALLRARGYTVQRLTPPHNAGEGARPPRPDPAPAAAPSSANQETPS</sequence>
<name>A0A7C9TPG1_9BURK</name>
<dbReference type="RefSeq" id="WP_163459892.1">
    <property type="nucleotide sequence ID" value="NZ_JAAGOH010000051.1"/>
</dbReference>
<dbReference type="PANTHER" id="PTHR40590">
    <property type="entry name" value="CYTOPLASMIC PROTEIN-RELATED"/>
    <property type="match status" value="1"/>
</dbReference>
<proteinExistence type="predicted"/>
<dbReference type="EMBL" id="JAAGOH010000051">
    <property type="protein sequence ID" value="NDY93866.1"/>
    <property type="molecule type" value="Genomic_DNA"/>
</dbReference>
<keyword evidence="4" id="KW-1185">Reference proteome</keyword>